<feature type="region of interest" description="Disordered" evidence="4">
    <location>
        <begin position="131"/>
        <end position="170"/>
    </location>
</feature>
<dbReference type="PANTHER" id="PTHR31001:SF87">
    <property type="entry name" value="COL-21"/>
    <property type="match status" value="1"/>
</dbReference>
<evidence type="ECO:0000313" key="6">
    <source>
        <dbReference type="EMBL" id="CDZ96180.1"/>
    </source>
</evidence>
<dbReference type="InterPro" id="IPR001138">
    <property type="entry name" value="Zn2Cys6_DnaBD"/>
</dbReference>
<feature type="domain" description="Zn(2)-C6 fungal-type" evidence="5">
    <location>
        <begin position="66"/>
        <end position="95"/>
    </location>
</feature>
<dbReference type="InterPro" id="IPR036864">
    <property type="entry name" value="Zn2-C6_fun-type_DNA-bd_sf"/>
</dbReference>
<keyword evidence="2" id="KW-0479">Metal-binding</keyword>
<dbReference type="PANTHER" id="PTHR31001">
    <property type="entry name" value="UNCHARACTERIZED TRANSCRIPTIONAL REGULATORY PROTEIN"/>
    <property type="match status" value="1"/>
</dbReference>
<dbReference type="Pfam" id="PF00172">
    <property type="entry name" value="Zn_clus"/>
    <property type="match status" value="1"/>
</dbReference>
<sequence>MHSGMSEPSGSNFKKRKKTNDDDDDERSGTSTNGGGGSRRGSAVLMPMTKAEKEREKEKEKKKGFSCSECHRRKQKCNRETPCHHCVARKVPDRCHPFTPGKPEDELLARLLRTEKILSLQFPQYNSSDALPDYPLPTNHPFVTQSGGRSKGSEEESEDEELKEEDKDRGRGRLTKGKWFGVSAVQSMSEAPLLDKLRAENTTMNLLQAEHVAIELQLEDNSSPAENLQRLITECGVSPTKVAELVQELPPKDFANILVDWFFAKINFTRYPIHEGMFRAYEALYANGLKTDPSNVRSLPLVFIILATAVRLSPEHIGGDDRTRRLTSLRYYWSSRRSILIATAIQSESLELVITRLLSSRYLIMVHDRRLTECWSQLGASLRTAQAIGLHRDGTKLGLDAFQTEYRRRIWSYLYHADRTYSLILGRPPAISDVYTDTLPPSNIEDSELVPGVAPEPRPLSEPTPVSYSVLRHSLSRIIGKITHYFQQLAEPSHYSDVLKLDDELNMFVTGLPAHFDMENPDKSLDGVYSAFLPMHRFFLHTEILFVRITLHRPWLLRKLKSDKFLVSRNACFESAKRDFVIRQAFKKESSVDVSAVMGGQFREFNAAMIAGWLFLPFPYRSSSYIVLTHLWFLETGISAIVDPHGSEGPDMRGILATFLDDHPPASAIDPTTKKERNIIETLFHRSVQLLNKENDPQVDPARTLLDPGVEKENHARTLLNLSGHQATKASPTASAAAAAHYLSRPPLGGGPSASASGSNQTGSTRTGHGGMDPDSTFSPGGNGAAQWVMHRDSPQSSSRMGDTPPSIEDESAQNLLDKFWQENLVLDTMGNHEQIFPSNLQSTATASLEFPGSGANGNYASGTSMAGPSNDPLDFDSGVQPATPGDLNYWNSLINSILTQGGDTKSNPMLTGENGSR</sequence>
<evidence type="ECO:0000256" key="1">
    <source>
        <dbReference type="ARBA" id="ARBA00004123"/>
    </source>
</evidence>
<dbReference type="GO" id="GO:0006351">
    <property type="term" value="P:DNA-templated transcription"/>
    <property type="evidence" value="ECO:0007669"/>
    <property type="project" value="InterPro"/>
</dbReference>
<dbReference type="PROSITE" id="PS50048">
    <property type="entry name" value="ZN2_CY6_FUNGAL_2"/>
    <property type="match status" value="1"/>
</dbReference>
<dbReference type="EMBL" id="LN483116">
    <property type="protein sequence ID" value="CDZ96180.1"/>
    <property type="molecule type" value="Genomic_DNA"/>
</dbReference>
<protein>
    <submittedName>
        <fullName evidence="6">Zn(2)-C6 fungal-type DNA-binding domain</fullName>
    </submittedName>
</protein>
<dbReference type="InterPro" id="IPR050613">
    <property type="entry name" value="Sec_Metabolite_Reg"/>
</dbReference>
<dbReference type="GO" id="GO:0003677">
    <property type="term" value="F:DNA binding"/>
    <property type="evidence" value="ECO:0007669"/>
    <property type="project" value="UniProtKB-KW"/>
</dbReference>
<evidence type="ECO:0000256" key="4">
    <source>
        <dbReference type="SAM" id="MobiDB-lite"/>
    </source>
</evidence>
<evidence type="ECO:0000259" key="5">
    <source>
        <dbReference type="PROSITE" id="PS50048"/>
    </source>
</evidence>
<dbReference type="SMART" id="SM00906">
    <property type="entry name" value="Fungal_trans"/>
    <property type="match status" value="1"/>
</dbReference>
<dbReference type="CDD" id="cd12148">
    <property type="entry name" value="fungal_TF_MHR"/>
    <property type="match status" value="1"/>
</dbReference>
<dbReference type="PROSITE" id="PS00463">
    <property type="entry name" value="ZN2_CY6_FUNGAL_1"/>
    <property type="match status" value="1"/>
</dbReference>
<organism evidence="6">
    <name type="scientific">Phaffia rhodozyma</name>
    <name type="common">Yeast</name>
    <name type="synonym">Xanthophyllomyces dendrorhous</name>
    <dbReference type="NCBI Taxonomy" id="264483"/>
    <lineage>
        <taxon>Eukaryota</taxon>
        <taxon>Fungi</taxon>
        <taxon>Dikarya</taxon>
        <taxon>Basidiomycota</taxon>
        <taxon>Agaricomycotina</taxon>
        <taxon>Tremellomycetes</taxon>
        <taxon>Cystofilobasidiales</taxon>
        <taxon>Mrakiaceae</taxon>
        <taxon>Phaffia</taxon>
    </lineage>
</organism>
<evidence type="ECO:0000256" key="3">
    <source>
        <dbReference type="ARBA" id="ARBA00023242"/>
    </source>
</evidence>
<feature type="compositionally biased region" description="Basic and acidic residues" evidence="4">
    <location>
        <begin position="50"/>
        <end position="63"/>
    </location>
</feature>
<reference evidence="6" key="1">
    <citation type="submission" date="2014-08" db="EMBL/GenBank/DDBJ databases">
        <authorList>
            <person name="Sharma Rahul"/>
            <person name="Thines Marco"/>
        </authorList>
    </citation>
    <scope>NUCLEOTIDE SEQUENCE</scope>
</reference>
<feature type="region of interest" description="Disordered" evidence="4">
    <location>
        <begin position="724"/>
        <end position="810"/>
    </location>
</feature>
<dbReference type="AlphaFoldDB" id="A0A0F7SEG0"/>
<accession>A0A0F7SEG0</accession>
<keyword evidence="6" id="KW-0238">DNA-binding</keyword>
<dbReference type="Pfam" id="PF04082">
    <property type="entry name" value="Fungal_trans"/>
    <property type="match status" value="1"/>
</dbReference>
<proteinExistence type="predicted"/>
<dbReference type="GO" id="GO:0008270">
    <property type="term" value="F:zinc ion binding"/>
    <property type="evidence" value="ECO:0007669"/>
    <property type="project" value="InterPro"/>
</dbReference>
<evidence type="ECO:0000256" key="2">
    <source>
        <dbReference type="ARBA" id="ARBA00022723"/>
    </source>
</evidence>
<keyword evidence="3" id="KW-0539">Nucleus</keyword>
<comment type="subcellular location">
    <subcellularLocation>
        <location evidence="1">Nucleus</location>
    </subcellularLocation>
</comment>
<dbReference type="GO" id="GO:0005634">
    <property type="term" value="C:nucleus"/>
    <property type="evidence" value="ECO:0007669"/>
    <property type="project" value="UniProtKB-SubCell"/>
</dbReference>
<feature type="compositionally biased region" description="Polar residues" evidence="4">
    <location>
        <begin position="1"/>
        <end position="12"/>
    </location>
</feature>
<feature type="compositionally biased region" description="Low complexity" evidence="4">
    <location>
        <begin position="727"/>
        <end position="759"/>
    </location>
</feature>
<dbReference type="InterPro" id="IPR007219">
    <property type="entry name" value="XnlR_reg_dom"/>
</dbReference>
<dbReference type="GO" id="GO:0000981">
    <property type="term" value="F:DNA-binding transcription factor activity, RNA polymerase II-specific"/>
    <property type="evidence" value="ECO:0007669"/>
    <property type="project" value="InterPro"/>
</dbReference>
<dbReference type="SUPFAM" id="SSF57701">
    <property type="entry name" value="Zn2/Cys6 DNA-binding domain"/>
    <property type="match status" value="1"/>
</dbReference>
<feature type="region of interest" description="Disordered" evidence="4">
    <location>
        <begin position="1"/>
        <end position="81"/>
    </location>
</feature>
<dbReference type="Gene3D" id="4.10.240.10">
    <property type="entry name" value="Zn(2)-C6 fungal-type DNA-binding domain"/>
    <property type="match status" value="1"/>
</dbReference>
<feature type="region of interest" description="Disordered" evidence="4">
    <location>
        <begin position="860"/>
        <end position="881"/>
    </location>
</feature>
<name>A0A0F7SEG0_PHARH</name>
<dbReference type="CDD" id="cd00067">
    <property type="entry name" value="GAL4"/>
    <property type="match status" value="1"/>
</dbReference>
<dbReference type="SMART" id="SM00066">
    <property type="entry name" value="GAL4"/>
    <property type="match status" value="1"/>
</dbReference>